<evidence type="ECO:0000256" key="4">
    <source>
        <dbReference type="SAM" id="SignalP"/>
    </source>
</evidence>
<comment type="caution">
    <text evidence="7">The sequence shown here is derived from an EMBL/GenBank/DDBJ whole genome shotgun (WGS) entry which is preliminary data.</text>
</comment>
<dbReference type="Proteomes" id="UP000239936">
    <property type="component" value="Unassembled WGS sequence"/>
</dbReference>
<evidence type="ECO:0000256" key="1">
    <source>
        <dbReference type="ARBA" id="ARBA00001561"/>
    </source>
</evidence>
<dbReference type="InterPro" id="IPR050695">
    <property type="entry name" value="N-acetylmuramoyl_amidase_3"/>
</dbReference>
<keyword evidence="8" id="KW-1185">Reference proteome</keyword>
<feature type="signal peptide" evidence="4">
    <location>
        <begin position="1"/>
        <end position="23"/>
    </location>
</feature>
<dbReference type="SUPFAM" id="SSF53187">
    <property type="entry name" value="Zn-dependent exopeptidases"/>
    <property type="match status" value="1"/>
</dbReference>
<gene>
    <name evidence="7" type="ORF">CXB77_04425</name>
</gene>
<sequence length="286" mass="31124">MLKHLHKALLVLFFLFVASSASAEVTVQCAGVTSDAEKTRLILETTTSVAHQVFTLEAPDRVVIDITQARLIGELPQATTRDRTLVGLRSGVRNEADLRIVVDLKQAVRVKSFFTAGADVQHQRLIIDLIPKGNNARNSADSRRRGKVRSAIIAIDAGHGGQDPGAIGSTGVREKDVTLAIASKLARLVNSEPGMRALMIRNDDSFIGLQERVLMARQHHADLFISIHADAFDNTDAHGSSVYTLSIGEASSDAAMSLAQRENSVDKIMVLILLQVMICWQPLFLI</sequence>
<dbReference type="Pfam" id="PF01520">
    <property type="entry name" value="Amidase_3"/>
    <property type="match status" value="1"/>
</dbReference>
<evidence type="ECO:0000256" key="2">
    <source>
        <dbReference type="ARBA" id="ARBA00011901"/>
    </source>
</evidence>
<dbReference type="GO" id="GO:0009253">
    <property type="term" value="P:peptidoglycan catabolic process"/>
    <property type="evidence" value="ECO:0007669"/>
    <property type="project" value="InterPro"/>
</dbReference>
<dbReference type="CDD" id="cd02696">
    <property type="entry name" value="MurNAc-LAA"/>
    <property type="match status" value="1"/>
</dbReference>
<dbReference type="EMBL" id="PPGH01000018">
    <property type="protein sequence ID" value="PQJ97195.1"/>
    <property type="molecule type" value="Genomic_DNA"/>
</dbReference>
<dbReference type="AlphaFoldDB" id="A0A2S7XTY0"/>
<dbReference type="Gene3D" id="2.60.40.3500">
    <property type="match status" value="1"/>
</dbReference>
<dbReference type="InterPro" id="IPR021731">
    <property type="entry name" value="AMIN_dom"/>
</dbReference>
<dbReference type="InterPro" id="IPR002508">
    <property type="entry name" value="MurNAc-LAA_cat"/>
</dbReference>
<evidence type="ECO:0000313" key="8">
    <source>
        <dbReference type="Proteomes" id="UP000239936"/>
    </source>
</evidence>
<dbReference type="GO" id="GO:0008745">
    <property type="term" value="F:N-acetylmuramoyl-L-alanine amidase activity"/>
    <property type="evidence" value="ECO:0007669"/>
    <property type="project" value="UniProtKB-EC"/>
</dbReference>
<comment type="catalytic activity">
    <reaction evidence="1">
        <text>Hydrolyzes the link between N-acetylmuramoyl residues and L-amino acid residues in certain cell-wall glycopeptides.</text>
        <dbReference type="EC" id="3.5.1.28"/>
    </reaction>
</comment>
<accession>A0A2S7XTY0</accession>
<reference evidence="7 8" key="1">
    <citation type="submission" date="2018-01" db="EMBL/GenBank/DDBJ databases">
        <title>The complete genome sequence of Chromatium okenii LaCa, a purple sulfur bacterium with a turbulent life.</title>
        <authorList>
            <person name="Luedin S.M."/>
            <person name="Liechti N."/>
            <person name="Storelli N."/>
            <person name="Danza F."/>
            <person name="Wittwer M."/>
            <person name="Pothier J.F."/>
            <person name="Tonolla M.A."/>
        </authorList>
    </citation>
    <scope>NUCLEOTIDE SEQUENCE [LARGE SCALE GENOMIC DNA]</scope>
    <source>
        <strain evidence="7 8">LaCa</strain>
    </source>
</reference>
<organism evidence="7 8">
    <name type="scientific">Chromatium okenii</name>
    <dbReference type="NCBI Taxonomy" id="61644"/>
    <lineage>
        <taxon>Bacteria</taxon>
        <taxon>Pseudomonadati</taxon>
        <taxon>Pseudomonadota</taxon>
        <taxon>Gammaproteobacteria</taxon>
        <taxon>Chromatiales</taxon>
        <taxon>Chromatiaceae</taxon>
        <taxon>Chromatium</taxon>
    </lineage>
</organism>
<name>A0A2S7XTY0_9GAMM</name>
<dbReference type="PANTHER" id="PTHR30404">
    <property type="entry name" value="N-ACETYLMURAMOYL-L-ALANINE AMIDASE"/>
    <property type="match status" value="1"/>
</dbReference>
<proteinExistence type="predicted"/>
<dbReference type="PANTHER" id="PTHR30404:SF0">
    <property type="entry name" value="N-ACETYLMURAMOYL-L-ALANINE AMIDASE AMIC"/>
    <property type="match status" value="1"/>
</dbReference>
<feature type="domain" description="AMIN" evidence="6">
    <location>
        <begin position="35"/>
        <end position="128"/>
    </location>
</feature>
<feature type="chain" id="PRO_5015479419" description="N-acetylmuramoyl-L-alanine amidase" evidence="4">
    <location>
        <begin position="24"/>
        <end position="286"/>
    </location>
</feature>
<dbReference type="GO" id="GO:0030288">
    <property type="term" value="C:outer membrane-bounded periplasmic space"/>
    <property type="evidence" value="ECO:0007669"/>
    <property type="project" value="TreeGrafter"/>
</dbReference>
<evidence type="ECO:0000313" key="7">
    <source>
        <dbReference type="EMBL" id="PQJ97195.1"/>
    </source>
</evidence>
<dbReference type="OrthoDB" id="9806267at2"/>
<dbReference type="Pfam" id="PF11741">
    <property type="entry name" value="AMIN"/>
    <property type="match status" value="1"/>
</dbReference>
<evidence type="ECO:0000256" key="3">
    <source>
        <dbReference type="ARBA" id="ARBA00022801"/>
    </source>
</evidence>
<evidence type="ECO:0000259" key="6">
    <source>
        <dbReference type="Pfam" id="PF11741"/>
    </source>
</evidence>
<dbReference type="RefSeq" id="WP_105072937.1">
    <property type="nucleotide sequence ID" value="NZ_PPGH01000018.1"/>
</dbReference>
<keyword evidence="3" id="KW-0378">Hydrolase</keyword>
<evidence type="ECO:0000259" key="5">
    <source>
        <dbReference type="Pfam" id="PF01520"/>
    </source>
</evidence>
<keyword evidence="4" id="KW-0732">Signal</keyword>
<dbReference type="EC" id="3.5.1.28" evidence="2"/>
<dbReference type="Gene3D" id="3.40.630.40">
    <property type="entry name" value="Zn-dependent exopeptidases"/>
    <property type="match status" value="1"/>
</dbReference>
<protein>
    <recommendedName>
        <fullName evidence="2">N-acetylmuramoyl-L-alanine amidase</fullName>
        <ecNumber evidence="2">3.5.1.28</ecNumber>
    </recommendedName>
</protein>
<feature type="domain" description="MurNAc-LAA" evidence="5">
    <location>
        <begin position="153"/>
        <end position="259"/>
    </location>
</feature>